<organism evidence="2 3">
    <name type="scientific">Streptomyces tremellae</name>
    <dbReference type="NCBI Taxonomy" id="1124239"/>
    <lineage>
        <taxon>Bacteria</taxon>
        <taxon>Bacillati</taxon>
        <taxon>Actinomycetota</taxon>
        <taxon>Actinomycetes</taxon>
        <taxon>Kitasatosporales</taxon>
        <taxon>Streptomycetaceae</taxon>
        <taxon>Streptomyces</taxon>
    </lineage>
</organism>
<name>A0ABP7GC01_9ACTN</name>
<proteinExistence type="predicted"/>
<comment type="caution">
    <text evidence="2">The sequence shown here is derived from an EMBL/GenBank/DDBJ whole genome shotgun (WGS) entry which is preliminary data.</text>
</comment>
<evidence type="ECO:0000313" key="3">
    <source>
        <dbReference type="Proteomes" id="UP001499884"/>
    </source>
</evidence>
<dbReference type="Proteomes" id="UP001499884">
    <property type="component" value="Unassembled WGS sequence"/>
</dbReference>
<evidence type="ECO:0008006" key="4">
    <source>
        <dbReference type="Google" id="ProtNLM"/>
    </source>
</evidence>
<reference evidence="3" key="1">
    <citation type="journal article" date="2019" name="Int. J. Syst. Evol. Microbiol.">
        <title>The Global Catalogue of Microorganisms (GCM) 10K type strain sequencing project: providing services to taxonomists for standard genome sequencing and annotation.</title>
        <authorList>
            <consortium name="The Broad Institute Genomics Platform"/>
            <consortium name="The Broad Institute Genome Sequencing Center for Infectious Disease"/>
            <person name="Wu L."/>
            <person name="Ma J."/>
        </authorList>
    </citation>
    <scope>NUCLEOTIDE SEQUENCE [LARGE SCALE GENOMIC DNA]</scope>
    <source>
        <strain evidence="3">JCM 30846</strain>
    </source>
</reference>
<dbReference type="EMBL" id="BAABEP010000094">
    <property type="protein sequence ID" value="GAA3761778.1"/>
    <property type="molecule type" value="Genomic_DNA"/>
</dbReference>
<accession>A0ABP7GC01</accession>
<evidence type="ECO:0000256" key="1">
    <source>
        <dbReference type="SAM" id="MobiDB-lite"/>
    </source>
</evidence>
<evidence type="ECO:0000313" key="2">
    <source>
        <dbReference type="EMBL" id="GAA3761778.1"/>
    </source>
</evidence>
<sequence>MAMPKGFHKTGTAGQNSGGIFSADGGFPRIQVDFTSSPTQSALAAWTQLEPAVRGSSSHYKLLGIKKADYKGYPTVADWRFEREQDGRRMTVLDRGFRVDSEHGYSIMVTCPSSEWDGSACTTLRATAFDTFKPST</sequence>
<protein>
    <recommendedName>
        <fullName evidence="4">Phage tail protein</fullName>
    </recommendedName>
</protein>
<keyword evidence="3" id="KW-1185">Reference proteome</keyword>
<gene>
    <name evidence="2" type="ORF">GCM10023082_64550</name>
</gene>
<feature type="region of interest" description="Disordered" evidence="1">
    <location>
        <begin position="1"/>
        <end position="20"/>
    </location>
</feature>